<evidence type="ECO:0000313" key="3">
    <source>
        <dbReference type="EMBL" id="SBS98473.1"/>
    </source>
</evidence>
<dbReference type="InterPro" id="IPR054708">
    <property type="entry name" value="MTPAP-like_central"/>
</dbReference>
<dbReference type="Gene3D" id="1.10.1410.10">
    <property type="match status" value="1"/>
</dbReference>
<sequence length="686" mass="80713">MEGVRAITHFNVYAKRAHSIQGIKIQNQERKKYLFEIWLKRKEDNSLYGNLDKWGYIKRNIHSYDKGNKWKFIQRGDDFTWEKISIETKCKKKEVARFIYKMKKTVCRQTFCRNFASLANFTSSKCKENNKICLTNDFLNKTNLKKEISDIHKKLTENSFIDKKKEEIYFLLKSAIKPNLKGKIYFVGSCENNIWIKNSDIDCCIVVENCEDKNSYLYILKVIKSAINLIYPSLTVNIIKASVPIAKIYEEQNNICDISINNTVAIVNTQFVASLCNMDERITIINRIIKYWAKQKNINNRSIERANAASFEINSEYFFLQDEVQMPFYTSIEDIKTKFQNFKKNDEDVSKLLYGFFEFYSNDICKNGITLDIYNNQIIENKDMTANIYCPITKKIVNTYSINTWKKIYDKIHAAYNKLKDGSSLNVICEETKDNTPNRKIDLKGTLLSIRKKKKKKSACTSERNAEGLCAYLQDMPLLRHSNKPYLYGLGAHLNTFARKYIFICEFSLYISLVEEKNFSKFVQTVELYFSHSYVSTTRFLFLLLVAGPNSHLSTATIGGNCIAEKWHETGELREHNTSQPKREETMQALTYFTKFEIFYLFFIPFTFVSVYIFFLWNVFKYICDVKDVAHFLKLARWLSGKDVYPFEYLRPQRKGESSEAFIVSVNNVERFDKIEKRKYFHLRKI</sequence>
<feature type="transmembrane region" description="Helical" evidence="1">
    <location>
        <begin position="598"/>
        <end position="617"/>
    </location>
</feature>
<gene>
    <name evidence="3" type="ORF">POVCU1_046380</name>
</gene>
<evidence type="ECO:0000313" key="4">
    <source>
        <dbReference type="Proteomes" id="UP000078546"/>
    </source>
</evidence>
<keyword evidence="1" id="KW-0812">Transmembrane</keyword>
<evidence type="ECO:0000259" key="2">
    <source>
        <dbReference type="Pfam" id="PF22600"/>
    </source>
</evidence>
<dbReference type="PANTHER" id="PTHR12271">
    <property type="entry name" value="POLY A POLYMERASE CID PAP -RELATED"/>
    <property type="match status" value="1"/>
</dbReference>
<dbReference type="SUPFAM" id="SSF81301">
    <property type="entry name" value="Nucleotidyltransferase"/>
    <property type="match status" value="1"/>
</dbReference>
<keyword evidence="3" id="KW-0808">Transferase</keyword>
<dbReference type="Pfam" id="PF22600">
    <property type="entry name" value="MTPAP-like_central"/>
    <property type="match status" value="1"/>
</dbReference>
<dbReference type="AlphaFoldDB" id="A0A1A8X2S4"/>
<feature type="domain" description="Poly(A) RNA polymerase mitochondrial-like central palm" evidence="2">
    <location>
        <begin position="144"/>
        <end position="272"/>
    </location>
</feature>
<name>A0A1A8X2S4_PLAOA</name>
<dbReference type="CDD" id="cd05402">
    <property type="entry name" value="NT_PAP_TUTase"/>
    <property type="match status" value="1"/>
</dbReference>
<dbReference type="EMBL" id="FLQV01000849">
    <property type="protein sequence ID" value="SBS98473.1"/>
    <property type="molecule type" value="Genomic_DNA"/>
</dbReference>
<evidence type="ECO:0000256" key="1">
    <source>
        <dbReference type="SAM" id="Phobius"/>
    </source>
</evidence>
<accession>A0A1A8X2S4</accession>
<organism evidence="3 4">
    <name type="scientific">Plasmodium ovale curtisi</name>
    <dbReference type="NCBI Taxonomy" id="864141"/>
    <lineage>
        <taxon>Eukaryota</taxon>
        <taxon>Sar</taxon>
        <taxon>Alveolata</taxon>
        <taxon>Apicomplexa</taxon>
        <taxon>Aconoidasida</taxon>
        <taxon>Haemosporida</taxon>
        <taxon>Plasmodiidae</taxon>
        <taxon>Plasmodium</taxon>
        <taxon>Plasmodium (Plasmodium)</taxon>
    </lineage>
</organism>
<dbReference type="PANTHER" id="PTHR12271:SF40">
    <property type="entry name" value="POLY(A) RNA POLYMERASE GLD2"/>
    <property type="match status" value="1"/>
</dbReference>
<reference evidence="4" key="1">
    <citation type="submission" date="2016-05" db="EMBL/GenBank/DDBJ databases">
        <authorList>
            <person name="Naeem Raeece"/>
        </authorList>
    </citation>
    <scope>NUCLEOTIDE SEQUENCE [LARGE SCALE GENOMIC DNA]</scope>
</reference>
<dbReference type="Gene3D" id="3.30.460.10">
    <property type="entry name" value="Beta Polymerase, domain 2"/>
    <property type="match status" value="1"/>
</dbReference>
<dbReference type="SUPFAM" id="SSF81631">
    <property type="entry name" value="PAP/OAS1 substrate-binding domain"/>
    <property type="match status" value="1"/>
</dbReference>
<dbReference type="GO" id="GO:0031123">
    <property type="term" value="P:RNA 3'-end processing"/>
    <property type="evidence" value="ECO:0007669"/>
    <property type="project" value="TreeGrafter"/>
</dbReference>
<proteinExistence type="predicted"/>
<dbReference type="Proteomes" id="UP000078546">
    <property type="component" value="Unassembled WGS sequence"/>
</dbReference>
<dbReference type="InterPro" id="IPR043519">
    <property type="entry name" value="NT_sf"/>
</dbReference>
<protein>
    <submittedName>
        <fullName evidence="3">Nucleotidyltransferase, putative</fullName>
    </submittedName>
</protein>
<keyword evidence="1" id="KW-0472">Membrane</keyword>
<dbReference type="GO" id="GO:0016779">
    <property type="term" value="F:nucleotidyltransferase activity"/>
    <property type="evidence" value="ECO:0007669"/>
    <property type="project" value="TreeGrafter"/>
</dbReference>
<keyword evidence="1" id="KW-1133">Transmembrane helix</keyword>